<organism evidence="2 3">
    <name type="scientific">Bordetella hinzii OH87 BAL007II</name>
    <dbReference type="NCBI Taxonomy" id="1331262"/>
    <lineage>
        <taxon>Bacteria</taxon>
        <taxon>Pseudomonadati</taxon>
        <taxon>Pseudomonadota</taxon>
        <taxon>Betaproteobacteria</taxon>
        <taxon>Burkholderiales</taxon>
        <taxon>Alcaligenaceae</taxon>
        <taxon>Bordetella</taxon>
    </lineage>
</organism>
<proteinExistence type="predicted"/>
<keyword evidence="3" id="KW-1185">Reference proteome</keyword>
<gene>
    <name evidence="2" type="ORF">L544_0675</name>
</gene>
<evidence type="ECO:0000256" key="1">
    <source>
        <dbReference type="SAM" id="Phobius"/>
    </source>
</evidence>
<protein>
    <submittedName>
        <fullName evidence="2">PF06097 family protein</fullName>
    </submittedName>
</protein>
<keyword evidence="1" id="KW-0472">Membrane</keyword>
<comment type="caution">
    <text evidence="2">The sequence shown here is derived from an EMBL/GenBank/DDBJ whole genome shotgun (WGS) entry which is preliminary data.</text>
</comment>
<feature type="transmembrane region" description="Helical" evidence="1">
    <location>
        <begin position="25"/>
        <end position="45"/>
    </location>
</feature>
<dbReference type="Proteomes" id="UP000025748">
    <property type="component" value="Unassembled WGS sequence"/>
</dbReference>
<keyword evidence="1" id="KW-0812">Transmembrane</keyword>
<reference evidence="2 3" key="1">
    <citation type="submission" date="2014-03" db="EMBL/GenBank/DDBJ databases">
        <title>Genome sequence of Bordetella hinzii.</title>
        <authorList>
            <person name="Register K."/>
            <person name="Harvill E."/>
            <person name="Goodfield L.L."/>
            <person name="Ivanov Y.V."/>
            <person name="Meyer J.A."/>
            <person name="Muse S.J."/>
            <person name="Jacobs N."/>
            <person name="Bendor L."/>
            <person name="Smallridge W.E."/>
            <person name="Brinkac L.M."/>
            <person name="Sanka R."/>
            <person name="Kim M."/>
            <person name="Losada L."/>
        </authorList>
    </citation>
    <scope>NUCLEOTIDE SEQUENCE [LARGE SCALE GENOMIC DNA]</scope>
    <source>
        <strain evidence="2 3">OH87 BAL007II</strain>
    </source>
</reference>
<dbReference type="EMBL" id="JHEM01000023">
    <property type="protein sequence ID" value="KCB22427.1"/>
    <property type="molecule type" value="Genomic_DNA"/>
</dbReference>
<keyword evidence="1" id="KW-1133">Transmembrane helix</keyword>
<evidence type="ECO:0000313" key="3">
    <source>
        <dbReference type="Proteomes" id="UP000025748"/>
    </source>
</evidence>
<sequence>MPRRGKAAGAAGANNPTRKDMKKGVAIGAGVVVVVAGAWLGGTWYTGQRIADDSQARLDQVNAYLAATYPGTGLQVEQLSFTRGFFSTQARYGLTATALPGSPLKPGERLEFDARVDHGPLPAGALARGHFLPAMAFVHTEMADTDTARPFFAAAQGKNPLLTDMVLKYGGGASLRAEAAPLQWAEPKVDFGGARFEGDIGRNLGSLKGRLQAKPIAILLPKDEHLPATQVRLGDSVADVDSKLGQSGYQTGTSSLHIDRVEILPQDDSGSWLSEDIAYKGLVTEEDRFLNGQVDISAGKLTVNGGALGSQQISLKFARLDGQKLKAVNEVYLRLSQQAAEQGRKPGDFSGEQTQQLAEAALPLLADNPTLTLDPFAWKNDKGESRLSLALTLAQPADRQAKGVELMRQLVKNLEARLVLNKPMLTALGTTVLKLQGNSEEEAATQAARQVNNIAGMAMMLNLGKAQGDDIIGTLQYGDGKLNLNGREMPTNALLGALPR</sequence>
<accession>A0ABR4QY57</accession>
<evidence type="ECO:0000313" key="2">
    <source>
        <dbReference type="EMBL" id="KCB22427.1"/>
    </source>
</evidence>
<dbReference type="Pfam" id="PF06097">
    <property type="entry name" value="DUF945"/>
    <property type="match status" value="1"/>
</dbReference>
<name>A0ABR4QY57_9BORD</name>
<dbReference type="InterPro" id="IPR010352">
    <property type="entry name" value="DUF945"/>
</dbReference>